<dbReference type="GO" id="GO:0003723">
    <property type="term" value="F:RNA binding"/>
    <property type="evidence" value="ECO:0007669"/>
    <property type="project" value="UniProtKB-KW"/>
</dbReference>
<dbReference type="InterPro" id="IPR002877">
    <property type="entry name" value="RNA_MeTrfase_FtsJ_dom"/>
</dbReference>
<dbReference type="Pfam" id="PF01479">
    <property type="entry name" value="S4"/>
    <property type="match status" value="1"/>
</dbReference>
<keyword evidence="6" id="KW-1185">Reference proteome</keyword>
<dbReference type="GO" id="GO:0008168">
    <property type="term" value="F:methyltransferase activity"/>
    <property type="evidence" value="ECO:0007669"/>
    <property type="project" value="InterPro"/>
</dbReference>
<evidence type="ECO:0000259" key="4">
    <source>
        <dbReference type="SMART" id="SM00363"/>
    </source>
</evidence>
<evidence type="ECO:0000256" key="3">
    <source>
        <dbReference type="PROSITE-ProRule" id="PRU00182"/>
    </source>
</evidence>
<dbReference type="InterPro" id="IPR047048">
    <property type="entry name" value="TlyA"/>
</dbReference>
<dbReference type="SUPFAM" id="SSF53335">
    <property type="entry name" value="S-adenosyl-L-methionine-dependent methyltransferases"/>
    <property type="match status" value="1"/>
</dbReference>
<dbReference type="Proteomes" id="UP000008633">
    <property type="component" value="Chromosome"/>
</dbReference>
<dbReference type="CDD" id="cd02440">
    <property type="entry name" value="AdoMet_MTases"/>
    <property type="match status" value="1"/>
</dbReference>
<dbReference type="InterPro" id="IPR004538">
    <property type="entry name" value="Hemolysin_A/TlyA"/>
</dbReference>
<sequence length="239" mass="26590">MKRLDTALVERGLFESRNKAAEAIRKGRVFLDGHVQKKPAFKVGEETEITLQGGPVYVSRSAQKLAGYLQEHPLETEGKRCLDIGSSTGGFTQVLLEKGAAGVDAVDVGRDQLHPSLRADPRVRSYEQTDIRDFDPGIRYPLIVSDVSFISLHHILPSVARLAAPGAEVILLFKPQFEVGREAKRDRKGVVTDSRAIERAMERFEAVTEAMGWQLLRKTPSSLAGKEGNVEWVYHFRIP</sequence>
<protein>
    <submittedName>
        <fullName evidence="5">Hemolysin A</fullName>
    </submittedName>
</protein>
<dbReference type="KEGG" id="nsa:Nitsa_1644"/>
<reference evidence="5 6" key="1">
    <citation type="journal article" date="2011" name="Stand. Genomic Sci.">
        <title>Complete genome sequence of Nitratifractor salsuginis type strain (E9I37-1).</title>
        <authorList>
            <person name="Anderson I."/>
            <person name="Sikorski J."/>
            <person name="Zeytun A."/>
            <person name="Nolan M."/>
            <person name="Lapidus A."/>
            <person name="Lucas S."/>
            <person name="Hammon N."/>
            <person name="Deshpande S."/>
            <person name="Cheng J.F."/>
            <person name="Tapia R."/>
            <person name="Han C."/>
            <person name="Goodwin L."/>
            <person name="Pitluck S."/>
            <person name="Liolios K."/>
            <person name="Pagani I."/>
            <person name="Ivanova N."/>
            <person name="Huntemann M."/>
            <person name="Mavromatis K."/>
            <person name="Ovchinikova G."/>
            <person name="Pati A."/>
            <person name="Chen A."/>
            <person name="Palaniappan K."/>
            <person name="Land M."/>
            <person name="Hauser L."/>
            <person name="Brambilla E.M."/>
            <person name="Ngatchou-Djao O.D."/>
            <person name="Rohde M."/>
            <person name="Tindall B.J."/>
            <person name="Goker M."/>
            <person name="Detter J.C."/>
            <person name="Woyke T."/>
            <person name="Bristow J."/>
            <person name="Eisen J.A."/>
            <person name="Markowitz V."/>
            <person name="Hugenholtz P."/>
            <person name="Klenk H.P."/>
            <person name="Kyrpides N.C."/>
        </authorList>
    </citation>
    <scope>NUCLEOTIDE SEQUENCE [LARGE SCALE GENOMIC DNA]</scope>
    <source>
        <strain evidence="6">DSM 16511 / JCM 12458 / E9I37-1</strain>
    </source>
</reference>
<evidence type="ECO:0000256" key="2">
    <source>
        <dbReference type="ARBA" id="ARBA00029460"/>
    </source>
</evidence>
<dbReference type="Pfam" id="PF01728">
    <property type="entry name" value="FtsJ"/>
    <property type="match status" value="1"/>
</dbReference>
<dbReference type="EMBL" id="CP002452">
    <property type="protein sequence ID" value="ADV46892.1"/>
    <property type="molecule type" value="Genomic_DNA"/>
</dbReference>
<dbReference type="Gene3D" id="3.10.290.10">
    <property type="entry name" value="RNA-binding S4 domain"/>
    <property type="match status" value="1"/>
</dbReference>
<dbReference type="CDD" id="cd00165">
    <property type="entry name" value="S4"/>
    <property type="match status" value="1"/>
</dbReference>
<organism evidence="5 6">
    <name type="scientific">Nitratifractor salsuginis (strain DSM 16511 / JCM 12458 / E9I37-1)</name>
    <dbReference type="NCBI Taxonomy" id="749222"/>
    <lineage>
        <taxon>Bacteria</taxon>
        <taxon>Pseudomonadati</taxon>
        <taxon>Campylobacterota</taxon>
        <taxon>Epsilonproteobacteria</taxon>
        <taxon>Campylobacterales</taxon>
        <taxon>Sulfurovaceae</taxon>
        <taxon>Nitratifractor</taxon>
    </lineage>
</organism>
<dbReference type="eggNOG" id="COG1189">
    <property type="taxonomic scope" value="Bacteria"/>
</dbReference>
<evidence type="ECO:0000313" key="5">
    <source>
        <dbReference type="EMBL" id="ADV46892.1"/>
    </source>
</evidence>
<evidence type="ECO:0000256" key="1">
    <source>
        <dbReference type="ARBA" id="ARBA00022884"/>
    </source>
</evidence>
<dbReference type="OrthoDB" id="9784736at2"/>
<dbReference type="InterPro" id="IPR036986">
    <property type="entry name" value="S4_RNA-bd_sf"/>
</dbReference>
<dbReference type="NCBIfam" id="TIGR00478">
    <property type="entry name" value="tly"/>
    <property type="match status" value="1"/>
</dbReference>
<dbReference type="STRING" id="749222.Nitsa_1644"/>
<dbReference type="AlphaFoldDB" id="E6X0W0"/>
<evidence type="ECO:0000313" key="6">
    <source>
        <dbReference type="Proteomes" id="UP000008633"/>
    </source>
</evidence>
<dbReference type="RefSeq" id="WP_013554579.1">
    <property type="nucleotide sequence ID" value="NC_014935.1"/>
</dbReference>
<dbReference type="HOGENOM" id="CLU_058015_1_0_7"/>
<comment type="similarity">
    <text evidence="2">Belongs to the TlyA family.</text>
</comment>
<dbReference type="GO" id="GO:0032259">
    <property type="term" value="P:methylation"/>
    <property type="evidence" value="ECO:0007669"/>
    <property type="project" value="InterPro"/>
</dbReference>
<dbReference type="SUPFAM" id="SSF55174">
    <property type="entry name" value="Alpha-L RNA-binding motif"/>
    <property type="match status" value="1"/>
</dbReference>
<gene>
    <name evidence="5" type="ordered locus">Nitsa_1644</name>
</gene>
<dbReference type="InterPro" id="IPR002942">
    <property type="entry name" value="S4_RNA-bd"/>
</dbReference>
<reference evidence="6" key="2">
    <citation type="submission" date="2011-01" db="EMBL/GenBank/DDBJ databases">
        <title>The complete genome of Nitratifractor salsuginis DSM 16511.</title>
        <authorList>
            <consortium name="US DOE Joint Genome Institute (JGI-PGF)"/>
            <person name="Lucas S."/>
            <person name="Copeland A."/>
            <person name="Lapidus A."/>
            <person name="Bruce D."/>
            <person name="Goodwin L."/>
            <person name="Pitluck S."/>
            <person name="Kyrpides N."/>
            <person name="Mavromatis K."/>
            <person name="Ivanova N."/>
            <person name="Mikhailova N."/>
            <person name="Zeytun A."/>
            <person name="Detter J.C."/>
            <person name="Tapia R."/>
            <person name="Han C."/>
            <person name="Land M."/>
            <person name="Hauser L."/>
            <person name="Markowitz V."/>
            <person name="Cheng J.-F."/>
            <person name="Hugenholtz P."/>
            <person name="Woyke T."/>
            <person name="Wu D."/>
            <person name="Tindall B."/>
            <person name="Schuetze A."/>
            <person name="Brambilla E."/>
            <person name="Klenk H.-P."/>
            <person name="Eisen J.A."/>
        </authorList>
    </citation>
    <scope>NUCLEOTIDE SEQUENCE [LARGE SCALE GENOMIC DNA]</scope>
    <source>
        <strain evidence="6">DSM 16511 / JCM 12458 / E9I37-1</strain>
    </source>
</reference>
<proteinExistence type="inferred from homology"/>
<dbReference type="SMART" id="SM00363">
    <property type="entry name" value="S4"/>
    <property type="match status" value="1"/>
</dbReference>
<dbReference type="InterPro" id="IPR029063">
    <property type="entry name" value="SAM-dependent_MTases_sf"/>
</dbReference>
<name>E6X0W0_NITSE</name>
<dbReference type="Gene3D" id="3.40.50.150">
    <property type="entry name" value="Vaccinia Virus protein VP39"/>
    <property type="match status" value="1"/>
</dbReference>
<accession>E6X0W0</accession>
<keyword evidence="1 3" id="KW-0694">RNA-binding</keyword>
<feature type="domain" description="RNA-binding S4" evidence="4">
    <location>
        <begin position="2"/>
        <end position="66"/>
    </location>
</feature>
<dbReference type="PROSITE" id="PS50889">
    <property type="entry name" value="S4"/>
    <property type="match status" value="1"/>
</dbReference>
<dbReference type="PANTHER" id="PTHR32319:SF0">
    <property type="entry name" value="BACTERIAL HEMOLYSIN-LIKE PROTEIN"/>
    <property type="match status" value="1"/>
</dbReference>
<dbReference type="PANTHER" id="PTHR32319">
    <property type="entry name" value="BACTERIAL HEMOLYSIN-LIKE PROTEIN"/>
    <property type="match status" value="1"/>
</dbReference>